<dbReference type="Pfam" id="PF00756">
    <property type="entry name" value="Esterase"/>
    <property type="match status" value="1"/>
</dbReference>
<dbReference type="Proteomes" id="UP001595859">
    <property type="component" value="Unassembled WGS sequence"/>
</dbReference>
<dbReference type="SUPFAM" id="SSF53474">
    <property type="entry name" value="alpha/beta-Hydrolases"/>
    <property type="match status" value="1"/>
</dbReference>
<evidence type="ECO:0000256" key="2">
    <source>
        <dbReference type="SAM" id="SignalP"/>
    </source>
</evidence>
<feature type="compositionally biased region" description="Basic and acidic residues" evidence="1">
    <location>
        <begin position="47"/>
        <end position="56"/>
    </location>
</feature>
<evidence type="ECO:0000313" key="4">
    <source>
        <dbReference type="Proteomes" id="UP001595859"/>
    </source>
</evidence>
<dbReference type="InterPro" id="IPR000801">
    <property type="entry name" value="Esterase-like"/>
</dbReference>
<evidence type="ECO:0000313" key="3">
    <source>
        <dbReference type="EMBL" id="MFC4857242.1"/>
    </source>
</evidence>
<name>A0ABV9S6B1_9PSEU</name>
<sequence>MRRSARTVRIGKRSATIALVGILAAMTVGAAVPQSAASAPRASYTEQESRRDGHGTVKRVEVRSKALAGNLEGDSPVRDVSIYLPPGYSSDRHRHYPVLYMLHGFTLTDLSYFGDDANMHIPTIADRTLANHTARDMIIVTPNAMTVYGGSNYSSGATTGDWETFVADELVSYMDSRFRTIRGRDGRGLAGHSMGGYGALRIGMKHPDVFSALYILSSCCISPTSNIPDTAEEIATMEAYTANPGDYPEVPGNIRTAVAAAAAWAPNPEKAPLYFDSPVKDGALQDAVFARMTANRPLAMVDQYISGLRTQAIAFDVGNQDTNIAANLTELDRVLTAYGVRHSFEVYEGNHGNRIPERFETKVLPFFSKELRSAR</sequence>
<dbReference type="GO" id="GO:0016787">
    <property type="term" value="F:hydrolase activity"/>
    <property type="evidence" value="ECO:0007669"/>
    <property type="project" value="UniProtKB-KW"/>
</dbReference>
<dbReference type="EMBL" id="JBHSIS010000017">
    <property type="protein sequence ID" value="MFC4857242.1"/>
    <property type="molecule type" value="Genomic_DNA"/>
</dbReference>
<keyword evidence="2" id="KW-0732">Signal</keyword>
<keyword evidence="4" id="KW-1185">Reference proteome</keyword>
<protein>
    <submittedName>
        <fullName evidence="3">Alpha/beta hydrolase</fullName>
    </submittedName>
</protein>
<feature type="signal peptide" evidence="2">
    <location>
        <begin position="1"/>
        <end position="30"/>
    </location>
</feature>
<keyword evidence="3" id="KW-0378">Hydrolase</keyword>
<dbReference type="InterPro" id="IPR050583">
    <property type="entry name" value="Mycobacterial_A85_antigen"/>
</dbReference>
<dbReference type="Gene3D" id="3.40.50.1820">
    <property type="entry name" value="alpha/beta hydrolase"/>
    <property type="match status" value="1"/>
</dbReference>
<feature type="region of interest" description="Disordered" evidence="1">
    <location>
        <begin position="36"/>
        <end position="56"/>
    </location>
</feature>
<organism evidence="3 4">
    <name type="scientific">Actinophytocola glycyrrhizae</name>
    <dbReference type="NCBI Taxonomy" id="2044873"/>
    <lineage>
        <taxon>Bacteria</taxon>
        <taxon>Bacillati</taxon>
        <taxon>Actinomycetota</taxon>
        <taxon>Actinomycetes</taxon>
        <taxon>Pseudonocardiales</taxon>
        <taxon>Pseudonocardiaceae</taxon>
    </lineage>
</organism>
<reference evidence="4" key="1">
    <citation type="journal article" date="2019" name="Int. J. Syst. Evol. Microbiol.">
        <title>The Global Catalogue of Microorganisms (GCM) 10K type strain sequencing project: providing services to taxonomists for standard genome sequencing and annotation.</title>
        <authorList>
            <consortium name="The Broad Institute Genomics Platform"/>
            <consortium name="The Broad Institute Genome Sequencing Center for Infectious Disease"/>
            <person name="Wu L."/>
            <person name="Ma J."/>
        </authorList>
    </citation>
    <scope>NUCLEOTIDE SEQUENCE [LARGE SCALE GENOMIC DNA]</scope>
    <source>
        <strain evidence="4">ZS-22-S1</strain>
    </source>
</reference>
<accession>A0ABV9S6B1</accession>
<gene>
    <name evidence="3" type="ORF">ACFPCV_27415</name>
</gene>
<dbReference type="RefSeq" id="WP_378059229.1">
    <property type="nucleotide sequence ID" value="NZ_JBHSIS010000017.1"/>
</dbReference>
<feature type="chain" id="PRO_5047264484" evidence="2">
    <location>
        <begin position="31"/>
        <end position="375"/>
    </location>
</feature>
<comment type="caution">
    <text evidence="3">The sequence shown here is derived from an EMBL/GenBank/DDBJ whole genome shotgun (WGS) entry which is preliminary data.</text>
</comment>
<evidence type="ECO:0000256" key="1">
    <source>
        <dbReference type="SAM" id="MobiDB-lite"/>
    </source>
</evidence>
<dbReference type="PANTHER" id="PTHR48098">
    <property type="entry name" value="ENTEROCHELIN ESTERASE-RELATED"/>
    <property type="match status" value="1"/>
</dbReference>
<proteinExistence type="predicted"/>
<dbReference type="InterPro" id="IPR029058">
    <property type="entry name" value="AB_hydrolase_fold"/>
</dbReference>